<dbReference type="PANTHER" id="PTHR23279:SF3">
    <property type="entry name" value="DEFECTIVE PROBOSCIS EXTENSION RESPONSE 18"/>
    <property type="match status" value="1"/>
</dbReference>
<reference evidence="3 4" key="1">
    <citation type="submission" date="2024-08" db="EMBL/GenBank/DDBJ databases">
        <authorList>
            <person name="Cucini C."/>
            <person name="Frati F."/>
        </authorList>
    </citation>
    <scope>NUCLEOTIDE SEQUENCE [LARGE SCALE GENOMIC DNA]</scope>
</reference>
<name>A0ABP1QK24_9HEXA</name>
<dbReference type="SMART" id="SM00408">
    <property type="entry name" value="IGc2"/>
    <property type="match status" value="1"/>
</dbReference>
<gene>
    <name evidence="3" type="ORF">ODALV1_LOCUS12334</name>
</gene>
<comment type="caution">
    <text evidence="3">The sequence shown here is derived from an EMBL/GenBank/DDBJ whole genome shotgun (WGS) entry which is preliminary data.</text>
</comment>
<evidence type="ECO:0000313" key="4">
    <source>
        <dbReference type="Proteomes" id="UP001642540"/>
    </source>
</evidence>
<dbReference type="InterPro" id="IPR037448">
    <property type="entry name" value="Zig-8"/>
</dbReference>
<dbReference type="PROSITE" id="PS50835">
    <property type="entry name" value="IG_LIKE"/>
    <property type="match status" value="1"/>
</dbReference>
<dbReference type="Gene3D" id="2.60.40.10">
    <property type="entry name" value="Immunoglobulins"/>
    <property type="match status" value="1"/>
</dbReference>
<proteinExistence type="predicted"/>
<accession>A0ABP1QK24</accession>
<dbReference type="InterPro" id="IPR003598">
    <property type="entry name" value="Ig_sub2"/>
</dbReference>
<feature type="signal peptide" evidence="1">
    <location>
        <begin position="1"/>
        <end position="26"/>
    </location>
</feature>
<sequence length="364" mass="40228">MTTIILGLKAVSFLLLLLPFVDLVDRHKNGEWLVGERSKAREILYMGQTVNSQSMSTGVGVHGAAPGNWNALPATLSDRPTASTGYLRPSASANESSTSTLGDRRYGSSFGSFYTFGGDSSFTTNHQHGHGLVATSSSTTVKPQTWPLLSRRGDKISLSSEKQVQGMHKFQSRTRSEQLISIMVQPPISIAYSTRVTGPYFESESNRTMIHITARAGRTVMMDCAVILLQGRTVSWLRRKEDSLQLLTVGNTTYNGDSRLGLRFRYPNNWRLGIESVNKGDEGEYQCQLSTHPPKALIYHLKVIAPAVIILDENGHSVIERHYKVDSSLHLTCRASHVEKLVENVIWLKGDSILPAGDSRIKVK</sequence>
<protein>
    <recommendedName>
        <fullName evidence="2">Ig-like domain-containing protein</fullName>
    </recommendedName>
</protein>
<dbReference type="EMBL" id="CAXLJM020000037">
    <property type="protein sequence ID" value="CAL8106316.1"/>
    <property type="molecule type" value="Genomic_DNA"/>
</dbReference>
<feature type="chain" id="PRO_5045666859" description="Ig-like domain-containing protein" evidence="1">
    <location>
        <begin position="27"/>
        <end position="364"/>
    </location>
</feature>
<dbReference type="InterPro" id="IPR007110">
    <property type="entry name" value="Ig-like_dom"/>
</dbReference>
<evidence type="ECO:0000256" key="1">
    <source>
        <dbReference type="SAM" id="SignalP"/>
    </source>
</evidence>
<keyword evidence="4" id="KW-1185">Reference proteome</keyword>
<dbReference type="PANTHER" id="PTHR23279">
    <property type="entry name" value="DEFECTIVE PROBOSCIS EXTENSION RESPONSE DPR -RELATED"/>
    <property type="match status" value="1"/>
</dbReference>
<dbReference type="InterPro" id="IPR013783">
    <property type="entry name" value="Ig-like_fold"/>
</dbReference>
<evidence type="ECO:0000313" key="3">
    <source>
        <dbReference type="EMBL" id="CAL8106316.1"/>
    </source>
</evidence>
<dbReference type="Proteomes" id="UP001642540">
    <property type="component" value="Unassembled WGS sequence"/>
</dbReference>
<organism evidence="3 4">
    <name type="scientific">Orchesella dallaii</name>
    <dbReference type="NCBI Taxonomy" id="48710"/>
    <lineage>
        <taxon>Eukaryota</taxon>
        <taxon>Metazoa</taxon>
        <taxon>Ecdysozoa</taxon>
        <taxon>Arthropoda</taxon>
        <taxon>Hexapoda</taxon>
        <taxon>Collembola</taxon>
        <taxon>Entomobryomorpha</taxon>
        <taxon>Entomobryoidea</taxon>
        <taxon>Orchesellidae</taxon>
        <taxon>Orchesellinae</taxon>
        <taxon>Orchesella</taxon>
    </lineage>
</organism>
<dbReference type="SUPFAM" id="SSF48726">
    <property type="entry name" value="Immunoglobulin"/>
    <property type="match status" value="1"/>
</dbReference>
<feature type="domain" description="Ig-like" evidence="2">
    <location>
        <begin position="199"/>
        <end position="298"/>
    </location>
</feature>
<dbReference type="InterPro" id="IPR036179">
    <property type="entry name" value="Ig-like_dom_sf"/>
</dbReference>
<evidence type="ECO:0000259" key="2">
    <source>
        <dbReference type="PROSITE" id="PS50835"/>
    </source>
</evidence>
<dbReference type="InterPro" id="IPR003599">
    <property type="entry name" value="Ig_sub"/>
</dbReference>
<keyword evidence="1" id="KW-0732">Signal</keyword>
<dbReference type="SMART" id="SM00409">
    <property type="entry name" value="IG"/>
    <property type="match status" value="1"/>
</dbReference>